<evidence type="ECO:0000313" key="2">
    <source>
        <dbReference type="Proteomes" id="UP000789759"/>
    </source>
</evidence>
<dbReference type="AlphaFoldDB" id="A0A9N9NSS4"/>
<dbReference type="EMBL" id="CAJVQA010019140">
    <property type="protein sequence ID" value="CAG8757669.1"/>
    <property type="molecule type" value="Genomic_DNA"/>
</dbReference>
<evidence type="ECO:0000313" key="1">
    <source>
        <dbReference type="EMBL" id="CAG8757669.1"/>
    </source>
</evidence>
<proteinExistence type="predicted"/>
<sequence>MERQVLCVCTFCRNVSNNVGIYVSVSTRTRHRRQEKDFKNMSPILLITTQDLNPYDDNIQPYNSPEMSNFIFNPSPTLVNPLALVSNLSINELESNSFEKNVFGLDNLEETEKQRSSLFATSNTLENGDLLELEFDLERNVLEFEPDEQEFELDERTSELDEQEFEIEEQEFKLGDENNNSKSIISNENNINCEICPKYSEPRYVPGQIPKKARKSAAYFSIIDSLRIQYKDLSRAKTLQYRHEYTSRKEYVFENSVIGDVFDGNRYKSLVASGLFTDLRNIALIASTDGYQLFKKKQNNCWIVLLLNVNLPPDQRVKKENLMITAIIPGSKSSKDFNSFLKLLVDELKCLEDHLGQHGNIRWKGYTQFAHLQYYARYDQKIFAEEPQAWSLKCVFSPSTNEEKLYSLFKEYVMTTTEVHKIKQYYTTALGLVFNHIKAKLLVDKNAHRQKAPINFEEQ</sequence>
<dbReference type="Proteomes" id="UP000789759">
    <property type="component" value="Unassembled WGS sequence"/>
</dbReference>
<dbReference type="OrthoDB" id="2442212at2759"/>
<protein>
    <submittedName>
        <fullName evidence="1">997_t:CDS:1</fullName>
    </submittedName>
</protein>
<feature type="non-terminal residue" evidence="1">
    <location>
        <position position="459"/>
    </location>
</feature>
<organism evidence="1 2">
    <name type="scientific">Cetraspora pellucida</name>
    <dbReference type="NCBI Taxonomy" id="1433469"/>
    <lineage>
        <taxon>Eukaryota</taxon>
        <taxon>Fungi</taxon>
        <taxon>Fungi incertae sedis</taxon>
        <taxon>Mucoromycota</taxon>
        <taxon>Glomeromycotina</taxon>
        <taxon>Glomeromycetes</taxon>
        <taxon>Diversisporales</taxon>
        <taxon>Gigasporaceae</taxon>
        <taxon>Cetraspora</taxon>
    </lineage>
</organism>
<reference evidence="1" key="1">
    <citation type="submission" date="2021-06" db="EMBL/GenBank/DDBJ databases">
        <authorList>
            <person name="Kallberg Y."/>
            <person name="Tangrot J."/>
            <person name="Rosling A."/>
        </authorList>
    </citation>
    <scope>NUCLEOTIDE SEQUENCE</scope>
    <source>
        <strain evidence="1">FL966</strain>
    </source>
</reference>
<keyword evidence="2" id="KW-1185">Reference proteome</keyword>
<gene>
    <name evidence="1" type="ORF">CPELLU_LOCUS15099</name>
</gene>
<comment type="caution">
    <text evidence="1">The sequence shown here is derived from an EMBL/GenBank/DDBJ whole genome shotgun (WGS) entry which is preliminary data.</text>
</comment>
<dbReference type="Pfam" id="PF02992">
    <property type="entry name" value="Transposase_21"/>
    <property type="match status" value="1"/>
</dbReference>
<dbReference type="InterPro" id="IPR004242">
    <property type="entry name" value="Transposase_21"/>
</dbReference>
<name>A0A9N9NSS4_9GLOM</name>
<accession>A0A9N9NSS4</accession>